<dbReference type="Proteomes" id="UP001157418">
    <property type="component" value="Unassembled WGS sequence"/>
</dbReference>
<dbReference type="InterPro" id="IPR049914">
    <property type="entry name" value="PHD1-3/5-6"/>
</dbReference>
<dbReference type="PANTHER" id="PTHR33304">
    <property type="match status" value="1"/>
</dbReference>
<dbReference type="InterPro" id="IPR011011">
    <property type="entry name" value="Znf_FYVE_PHD"/>
</dbReference>
<evidence type="ECO:0000256" key="5">
    <source>
        <dbReference type="ARBA" id="ARBA00023163"/>
    </source>
</evidence>
<evidence type="ECO:0000256" key="6">
    <source>
        <dbReference type="SAM" id="MobiDB-lite"/>
    </source>
</evidence>
<dbReference type="PANTHER" id="PTHR33304:SF9">
    <property type="entry name" value="RING_FYVE_PHD ZINC FINGER SUPERFAMILY PROTEIN"/>
    <property type="match status" value="1"/>
</dbReference>
<dbReference type="GO" id="GO:0140566">
    <property type="term" value="F:histone reader activity"/>
    <property type="evidence" value="ECO:0007669"/>
    <property type="project" value="InterPro"/>
</dbReference>
<dbReference type="GO" id="GO:0008270">
    <property type="term" value="F:zinc ion binding"/>
    <property type="evidence" value="ECO:0007669"/>
    <property type="project" value="UniProtKB-KW"/>
</dbReference>
<evidence type="ECO:0000256" key="4">
    <source>
        <dbReference type="ARBA" id="ARBA00023015"/>
    </source>
</evidence>
<organism evidence="7 8">
    <name type="scientific">Lactuca virosa</name>
    <dbReference type="NCBI Taxonomy" id="75947"/>
    <lineage>
        <taxon>Eukaryota</taxon>
        <taxon>Viridiplantae</taxon>
        <taxon>Streptophyta</taxon>
        <taxon>Embryophyta</taxon>
        <taxon>Tracheophyta</taxon>
        <taxon>Spermatophyta</taxon>
        <taxon>Magnoliopsida</taxon>
        <taxon>eudicotyledons</taxon>
        <taxon>Gunneridae</taxon>
        <taxon>Pentapetalae</taxon>
        <taxon>asterids</taxon>
        <taxon>campanulids</taxon>
        <taxon>Asterales</taxon>
        <taxon>Asteraceae</taxon>
        <taxon>Cichorioideae</taxon>
        <taxon>Cichorieae</taxon>
        <taxon>Lactucinae</taxon>
        <taxon>Lactuca</taxon>
    </lineage>
</organism>
<dbReference type="EMBL" id="CAKMRJ010000002">
    <property type="protein sequence ID" value="CAH1417164.1"/>
    <property type="molecule type" value="Genomic_DNA"/>
</dbReference>
<gene>
    <name evidence="7" type="ORF">LVIROSA_LOCUS4868</name>
</gene>
<evidence type="ECO:0000313" key="7">
    <source>
        <dbReference type="EMBL" id="CAH1417164.1"/>
    </source>
</evidence>
<keyword evidence="3" id="KW-0862">Zinc</keyword>
<evidence type="ECO:0000256" key="3">
    <source>
        <dbReference type="ARBA" id="ARBA00022833"/>
    </source>
</evidence>
<accession>A0AAU9LUH4</accession>
<feature type="region of interest" description="Disordered" evidence="6">
    <location>
        <begin position="127"/>
        <end position="160"/>
    </location>
</feature>
<dbReference type="SUPFAM" id="SSF57903">
    <property type="entry name" value="FYVE/PHD zinc finger"/>
    <property type="match status" value="1"/>
</dbReference>
<keyword evidence="1" id="KW-0479">Metal-binding</keyword>
<evidence type="ECO:0000313" key="8">
    <source>
        <dbReference type="Proteomes" id="UP001157418"/>
    </source>
</evidence>
<feature type="compositionally biased region" description="Basic and acidic residues" evidence="6">
    <location>
        <begin position="127"/>
        <end position="139"/>
    </location>
</feature>
<keyword evidence="4" id="KW-0805">Transcription regulation</keyword>
<sequence length="160" mass="18122">MDVEVVDDQLCDIIVCDICGDVGYEHLLAICSRCMDGAEHTYCMQSIKDEVPKNNWLCEDCKFGDVYDITRLTDEDVDTEDTADSIKPLKTARVTIQRRNRFSKLSHLPDDKDYRYGLELHVDVNHPIHGEDDAPHLTEDDVGVIQPNPANNDESEPGED</sequence>
<comment type="caution">
    <text evidence="7">The sequence shown here is derived from an EMBL/GenBank/DDBJ whole genome shotgun (WGS) entry which is preliminary data.</text>
</comment>
<evidence type="ECO:0000256" key="1">
    <source>
        <dbReference type="ARBA" id="ARBA00022723"/>
    </source>
</evidence>
<dbReference type="GO" id="GO:0034244">
    <property type="term" value="P:negative regulation of transcription elongation by RNA polymerase II"/>
    <property type="evidence" value="ECO:0007669"/>
    <property type="project" value="InterPro"/>
</dbReference>
<name>A0AAU9LUH4_9ASTR</name>
<protein>
    <recommendedName>
        <fullName evidence="9">PHD-type domain-containing protein</fullName>
    </recommendedName>
</protein>
<keyword evidence="8" id="KW-1185">Reference proteome</keyword>
<dbReference type="Gene3D" id="3.30.40.10">
    <property type="entry name" value="Zinc/RING finger domain, C3HC4 (zinc finger)"/>
    <property type="match status" value="1"/>
</dbReference>
<reference evidence="7 8" key="1">
    <citation type="submission" date="2022-01" db="EMBL/GenBank/DDBJ databases">
        <authorList>
            <person name="Xiong W."/>
            <person name="Schranz E."/>
        </authorList>
    </citation>
    <scope>NUCLEOTIDE SEQUENCE [LARGE SCALE GENOMIC DNA]</scope>
</reference>
<proteinExistence type="predicted"/>
<keyword evidence="5" id="KW-0804">Transcription</keyword>
<evidence type="ECO:0000256" key="2">
    <source>
        <dbReference type="ARBA" id="ARBA00022771"/>
    </source>
</evidence>
<dbReference type="AlphaFoldDB" id="A0AAU9LUH4"/>
<keyword evidence="2" id="KW-0863">Zinc-finger</keyword>
<dbReference type="InterPro" id="IPR013083">
    <property type="entry name" value="Znf_RING/FYVE/PHD"/>
</dbReference>
<evidence type="ECO:0008006" key="9">
    <source>
        <dbReference type="Google" id="ProtNLM"/>
    </source>
</evidence>